<evidence type="ECO:0000256" key="1">
    <source>
        <dbReference type="ARBA" id="ARBA00004496"/>
    </source>
</evidence>
<dbReference type="InterPro" id="IPR001127">
    <property type="entry name" value="PTS_EIIA_1_perm"/>
</dbReference>
<evidence type="ECO:0000256" key="8">
    <source>
        <dbReference type="ARBA" id="ARBA00038632"/>
    </source>
</evidence>
<dbReference type="SUPFAM" id="SSF51261">
    <property type="entry name" value="Duplicated hybrid motif"/>
    <property type="match status" value="1"/>
</dbReference>
<evidence type="ECO:0000256" key="5">
    <source>
        <dbReference type="ARBA" id="ARBA00022683"/>
    </source>
</evidence>
<comment type="function">
    <text evidence="7">The phosphoenolpyruvate-dependent sugar phosphotransferase system (sugar PTS), a major carbohydrate active transport system, catalyzes the phosphorylation of incoming sugar substrates concomitantly with their translocation across the cell membrane. The enzyme II complex composed of PtsG and Crr is involved in glucose transport.</text>
</comment>
<name>A0A0M2NSN0_STACC</name>
<keyword evidence="3" id="KW-0762">Sugar transport</keyword>
<comment type="subcellular location">
    <subcellularLocation>
        <location evidence="1">Cytoplasm</location>
    </subcellularLocation>
</comment>
<dbReference type="GO" id="GO:0016301">
    <property type="term" value="F:kinase activity"/>
    <property type="evidence" value="ECO:0007669"/>
    <property type="project" value="UniProtKB-KW"/>
</dbReference>
<accession>A0A0M2NSN0</accession>
<keyword evidence="5" id="KW-0598">Phosphotransferase system</keyword>
<gene>
    <name evidence="14" type="ORF">UF66_1128</name>
</gene>
<evidence type="ECO:0000256" key="7">
    <source>
        <dbReference type="ARBA" id="ARBA00037252"/>
    </source>
</evidence>
<sequence>MKLDGLGFKPLVSQGDTVTVNQPLIQFDSQKIQENAYDDTVMIVVTNTNATKDVVIEEQQTVKERDSLISVIY</sequence>
<keyword evidence="6" id="KW-0418">Kinase</keyword>
<dbReference type="InterPro" id="IPR011055">
    <property type="entry name" value="Dup_hybrid_motif"/>
</dbReference>
<dbReference type="Proteomes" id="UP000034455">
    <property type="component" value="Unassembled WGS sequence"/>
</dbReference>
<protein>
    <recommendedName>
        <fullName evidence="9">PTS system glucose-specific EIIA component</fullName>
    </recommendedName>
    <alternativeName>
        <fullName evidence="12">EIIA-Glc</fullName>
    </alternativeName>
    <alternativeName>
        <fullName evidence="11">EIII-Glc</fullName>
    </alternativeName>
    <alternativeName>
        <fullName evidence="10">Glucose-specific phosphotransferase enzyme IIA component</fullName>
    </alternativeName>
</protein>
<dbReference type="PANTHER" id="PTHR45008">
    <property type="entry name" value="PTS SYSTEM GLUCOSE-SPECIFIC EIIA COMPONENT"/>
    <property type="match status" value="1"/>
</dbReference>
<evidence type="ECO:0000256" key="2">
    <source>
        <dbReference type="ARBA" id="ARBA00022448"/>
    </source>
</evidence>
<evidence type="ECO:0000313" key="15">
    <source>
        <dbReference type="Proteomes" id="UP000034455"/>
    </source>
</evidence>
<comment type="subunit">
    <text evidence="8">Heterodimer with glycerol kinase (glpk).</text>
</comment>
<reference evidence="14 15" key="1">
    <citation type="submission" date="2015-03" db="EMBL/GenBank/DDBJ databases">
        <title>Genome Assembly of Staphylococcus cohnii subsp. cohnii strain G22B2.</title>
        <authorList>
            <person name="Nair G."/>
            <person name="Kaur G."/>
            <person name="Khatri I."/>
            <person name="Singh N.K."/>
            <person name="Sathyabama S."/>
            <person name="Maurya S.K."/>
            <person name="Subramanian S."/>
            <person name="Agrewala J.N."/>
            <person name="Mayilraj S."/>
        </authorList>
    </citation>
    <scope>NUCLEOTIDE SEQUENCE [LARGE SCALE GENOMIC DNA]</scope>
    <source>
        <strain evidence="14 15">G22B2</strain>
    </source>
</reference>
<organism evidence="14 15">
    <name type="scientific">Staphylococcus cohnii subsp. cohnii</name>
    <dbReference type="NCBI Taxonomy" id="74704"/>
    <lineage>
        <taxon>Bacteria</taxon>
        <taxon>Bacillati</taxon>
        <taxon>Bacillota</taxon>
        <taxon>Bacilli</taxon>
        <taxon>Bacillales</taxon>
        <taxon>Staphylococcaceae</taxon>
        <taxon>Staphylococcus</taxon>
        <taxon>Staphylococcus cohnii species complex</taxon>
    </lineage>
</organism>
<dbReference type="EMBL" id="LAKJ01000019">
    <property type="protein sequence ID" value="KKI63022.1"/>
    <property type="molecule type" value="Genomic_DNA"/>
</dbReference>
<dbReference type="GO" id="GO:0005737">
    <property type="term" value="C:cytoplasm"/>
    <property type="evidence" value="ECO:0007669"/>
    <property type="project" value="UniProtKB-SubCell"/>
</dbReference>
<dbReference type="PATRIC" id="fig|74704.6.peg.1159"/>
<evidence type="ECO:0000256" key="12">
    <source>
        <dbReference type="ARBA" id="ARBA00042873"/>
    </source>
</evidence>
<keyword evidence="4" id="KW-0808">Transferase</keyword>
<proteinExistence type="predicted"/>
<evidence type="ECO:0000256" key="3">
    <source>
        <dbReference type="ARBA" id="ARBA00022597"/>
    </source>
</evidence>
<dbReference type="InterPro" id="IPR050890">
    <property type="entry name" value="PTS_EIIA_component"/>
</dbReference>
<dbReference type="Gene3D" id="2.70.70.10">
    <property type="entry name" value="Glucose Permease (Domain IIA)"/>
    <property type="match status" value="1"/>
</dbReference>
<dbReference type="PANTHER" id="PTHR45008:SF1">
    <property type="entry name" value="PTS SYSTEM GLUCOSE-SPECIFIC EIIA COMPONENT"/>
    <property type="match status" value="1"/>
</dbReference>
<evidence type="ECO:0000256" key="11">
    <source>
        <dbReference type="ARBA" id="ARBA00042526"/>
    </source>
</evidence>
<evidence type="ECO:0000256" key="10">
    <source>
        <dbReference type="ARBA" id="ARBA00042296"/>
    </source>
</evidence>
<dbReference type="GO" id="GO:0009401">
    <property type="term" value="P:phosphoenolpyruvate-dependent sugar phosphotransferase system"/>
    <property type="evidence" value="ECO:0007669"/>
    <property type="project" value="UniProtKB-KW"/>
</dbReference>
<evidence type="ECO:0000256" key="4">
    <source>
        <dbReference type="ARBA" id="ARBA00022679"/>
    </source>
</evidence>
<evidence type="ECO:0000259" key="13">
    <source>
        <dbReference type="Pfam" id="PF00358"/>
    </source>
</evidence>
<comment type="caution">
    <text evidence="14">The sequence shown here is derived from an EMBL/GenBank/DDBJ whole genome shotgun (WGS) entry which is preliminary data.</text>
</comment>
<keyword evidence="2" id="KW-0813">Transport</keyword>
<dbReference type="Pfam" id="PF00358">
    <property type="entry name" value="PTS_EIIA_1"/>
    <property type="match status" value="1"/>
</dbReference>
<evidence type="ECO:0000256" key="9">
    <source>
        <dbReference type="ARBA" id="ARBA00039163"/>
    </source>
</evidence>
<dbReference type="AlphaFoldDB" id="A0A0M2NSN0"/>
<evidence type="ECO:0000313" key="14">
    <source>
        <dbReference type="EMBL" id="KKI63022.1"/>
    </source>
</evidence>
<feature type="domain" description="PTS EIIA type-1" evidence="13">
    <location>
        <begin position="2"/>
        <end position="49"/>
    </location>
</feature>
<evidence type="ECO:0000256" key="6">
    <source>
        <dbReference type="ARBA" id="ARBA00022777"/>
    </source>
</evidence>